<dbReference type="SUPFAM" id="SSF52799">
    <property type="entry name" value="(Phosphotyrosine protein) phosphatases II"/>
    <property type="match status" value="1"/>
</dbReference>
<evidence type="ECO:0000313" key="3">
    <source>
        <dbReference type="Proteomes" id="UP000558192"/>
    </source>
</evidence>
<dbReference type="InterPro" id="IPR029021">
    <property type="entry name" value="Prot-tyrosine_phosphatase-like"/>
</dbReference>
<dbReference type="EMBL" id="JAATJC010000001">
    <property type="protein sequence ID" value="NJC05798.1"/>
    <property type="molecule type" value="Genomic_DNA"/>
</dbReference>
<dbReference type="GO" id="GO:0005737">
    <property type="term" value="C:cytoplasm"/>
    <property type="evidence" value="ECO:0007669"/>
    <property type="project" value="TreeGrafter"/>
</dbReference>
<evidence type="ECO:0000313" key="2">
    <source>
        <dbReference type="EMBL" id="NJC05798.1"/>
    </source>
</evidence>
<dbReference type="PROSITE" id="PS50056">
    <property type="entry name" value="TYR_PHOSPHATASE_2"/>
    <property type="match status" value="1"/>
</dbReference>
<dbReference type="Pfam" id="PF00782">
    <property type="entry name" value="DSPc"/>
    <property type="match status" value="1"/>
</dbReference>
<proteinExistence type="predicted"/>
<sequence length="167" mass="18213">MFEVRIENAPAALRLMEEGWPTCIISLVGDDLRFDLPQFGPKHFIARFHDVEATLPGYVPPSGDMLRAALKHAANLNDGDRLLVHCHAGKSRSPAMVIGILISAGLSASEAMSRVKALRPFVIPNRLMISILDDLLGQGGELVRVVEDHYKSLPAEAALPNRGGWNL</sequence>
<dbReference type="PROSITE" id="PS00383">
    <property type="entry name" value="TYR_PHOSPHATASE_1"/>
    <property type="match status" value="1"/>
</dbReference>
<dbReference type="PANTHER" id="PTHR46377:SF1">
    <property type="entry name" value="DUAL SPECIFICITY PROTEIN PHOSPHATASE 19"/>
    <property type="match status" value="1"/>
</dbReference>
<protein>
    <recommendedName>
        <fullName evidence="1">Tyrosine specific protein phosphatases domain-containing protein</fullName>
    </recommendedName>
</protein>
<dbReference type="InterPro" id="IPR000340">
    <property type="entry name" value="Dual-sp_phosphatase_cat-dom"/>
</dbReference>
<dbReference type="Gene3D" id="3.90.190.10">
    <property type="entry name" value="Protein tyrosine phosphatase superfamily"/>
    <property type="match status" value="1"/>
</dbReference>
<comment type="caution">
    <text evidence="2">The sequence shown here is derived from an EMBL/GenBank/DDBJ whole genome shotgun (WGS) entry which is preliminary data.</text>
</comment>
<dbReference type="AlphaFoldDB" id="A0A7X6BGE7"/>
<name>A0A7X6BGE7_9SPHN</name>
<dbReference type="InterPro" id="IPR000387">
    <property type="entry name" value="Tyr_Pase_dom"/>
</dbReference>
<dbReference type="RefSeq" id="WP_168068596.1">
    <property type="nucleotide sequence ID" value="NZ_JAATJC010000001.1"/>
</dbReference>
<feature type="domain" description="Tyrosine specific protein phosphatases" evidence="1">
    <location>
        <begin position="64"/>
        <end position="130"/>
    </location>
</feature>
<dbReference type="GO" id="GO:0008579">
    <property type="term" value="F:JUN kinase phosphatase activity"/>
    <property type="evidence" value="ECO:0007669"/>
    <property type="project" value="TreeGrafter"/>
</dbReference>
<dbReference type="CDD" id="cd14498">
    <property type="entry name" value="DSP"/>
    <property type="match status" value="1"/>
</dbReference>
<keyword evidence="3" id="KW-1185">Reference proteome</keyword>
<gene>
    <name evidence="2" type="ORF">GGQ97_001591</name>
</gene>
<accession>A0A7X6BGE7</accession>
<dbReference type="InterPro" id="IPR016130">
    <property type="entry name" value="Tyr_Pase_AS"/>
</dbReference>
<dbReference type="PANTHER" id="PTHR46377">
    <property type="entry name" value="DUAL SPECIFICITY PROTEIN PHOSPHATASE 19"/>
    <property type="match status" value="1"/>
</dbReference>
<evidence type="ECO:0000259" key="1">
    <source>
        <dbReference type="PROSITE" id="PS50056"/>
    </source>
</evidence>
<dbReference type="Proteomes" id="UP000558192">
    <property type="component" value="Unassembled WGS sequence"/>
</dbReference>
<reference evidence="2 3" key="1">
    <citation type="submission" date="2020-03" db="EMBL/GenBank/DDBJ databases">
        <title>Genomic Encyclopedia of Type Strains, Phase IV (KMG-IV): sequencing the most valuable type-strain genomes for metagenomic binning, comparative biology and taxonomic classification.</title>
        <authorList>
            <person name="Goeker M."/>
        </authorList>
    </citation>
    <scope>NUCLEOTIDE SEQUENCE [LARGE SCALE GENOMIC DNA]</scope>
    <source>
        <strain evidence="2 3">DSM 16846</strain>
    </source>
</reference>
<organism evidence="2 3">
    <name type="scientific">Sphingomonas kaistensis</name>
    <dbReference type="NCBI Taxonomy" id="298708"/>
    <lineage>
        <taxon>Bacteria</taxon>
        <taxon>Pseudomonadati</taxon>
        <taxon>Pseudomonadota</taxon>
        <taxon>Alphaproteobacteria</taxon>
        <taxon>Sphingomonadales</taxon>
        <taxon>Sphingomonadaceae</taxon>
        <taxon>Sphingomonas</taxon>
    </lineage>
</organism>